<feature type="transmembrane region" description="Helical" evidence="5">
    <location>
        <begin position="135"/>
        <end position="152"/>
    </location>
</feature>
<keyword evidence="5" id="KW-0874">Quinone</keyword>
<feature type="transmembrane region" description="Helical" evidence="5">
    <location>
        <begin position="40"/>
        <end position="60"/>
    </location>
</feature>
<keyword evidence="5" id="KW-1278">Translocase</keyword>
<feature type="transmembrane region" description="Helical" evidence="5">
    <location>
        <begin position="302"/>
        <end position="321"/>
    </location>
</feature>
<evidence type="ECO:0000256" key="6">
    <source>
        <dbReference type="RuleBase" id="RU000320"/>
    </source>
</evidence>
<accession>A0ABV7Y512</accession>
<dbReference type="EMBL" id="JBHRZH010000005">
    <property type="protein sequence ID" value="MFC3760340.1"/>
    <property type="molecule type" value="Genomic_DNA"/>
</dbReference>
<protein>
    <recommendedName>
        <fullName evidence="5">NADH-quinone oxidoreductase subunit N</fullName>
        <ecNumber evidence="5">7.1.1.-</ecNumber>
    </recommendedName>
    <alternativeName>
        <fullName evidence="5">NADH dehydrogenase I subunit N</fullName>
    </alternativeName>
    <alternativeName>
        <fullName evidence="5">NDH-1 subunit N</fullName>
    </alternativeName>
</protein>
<feature type="transmembrane region" description="Helical" evidence="5">
    <location>
        <begin position="359"/>
        <end position="379"/>
    </location>
</feature>
<keyword evidence="5" id="KW-1003">Cell membrane</keyword>
<comment type="subunit">
    <text evidence="5">NDH-1 is composed of 14 different subunits. Subunits NuoA, H, J, K, L, M, N constitute the membrane sector of the complex.</text>
</comment>
<feature type="transmembrane region" description="Helical" evidence="5">
    <location>
        <begin position="158"/>
        <end position="176"/>
    </location>
</feature>
<evidence type="ECO:0000256" key="3">
    <source>
        <dbReference type="ARBA" id="ARBA00022989"/>
    </source>
</evidence>
<dbReference type="NCBIfam" id="TIGR01770">
    <property type="entry name" value="NDH_I_N"/>
    <property type="match status" value="1"/>
</dbReference>
<feature type="transmembrane region" description="Helical" evidence="5">
    <location>
        <begin position="188"/>
        <end position="212"/>
    </location>
</feature>
<feature type="transmembrane region" description="Helical" evidence="5">
    <location>
        <begin position="328"/>
        <end position="347"/>
    </location>
</feature>
<name>A0ABV7Y512_9ACTN</name>
<evidence type="ECO:0000313" key="8">
    <source>
        <dbReference type="EMBL" id="MFC3760340.1"/>
    </source>
</evidence>
<dbReference type="RefSeq" id="WP_307782707.1">
    <property type="nucleotide sequence ID" value="NZ_JAFBCM010000001.1"/>
</dbReference>
<evidence type="ECO:0000259" key="7">
    <source>
        <dbReference type="Pfam" id="PF00361"/>
    </source>
</evidence>
<feature type="transmembrane region" description="Helical" evidence="5">
    <location>
        <begin position="232"/>
        <end position="257"/>
    </location>
</feature>
<evidence type="ECO:0000256" key="2">
    <source>
        <dbReference type="ARBA" id="ARBA00022692"/>
    </source>
</evidence>
<dbReference type="Pfam" id="PF00361">
    <property type="entry name" value="Proton_antipo_M"/>
    <property type="match status" value="1"/>
</dbReference>
<dbReference type="HAMAP" id="MF_00445">
    <property type="entry name" value="NDH1_NuoN_1"/>
    <property type="match status" value="1"/>
</dbReference>
<comment type="function">
    <text evidence="5">NDH-1 shuttles electrons from NADH, via FMN and iron-sulfur (Fe-S) centers, to quinones in the respiratory chain. The immediate electron acceptor for the enzyme in this species is believed to be a menaquinone. Couples the redox reaction to proton translocation (for every two electrons transferred, four hydrogen ions are translocated across the cytoplasmic membrane), and thus conserves the redox energy in a proton gradient.</text>
</comment>
<evidence type="ECO:0000313" key="9">
    <source>
        <dbReference type="Proteomes" id="UP001595699"/>
    </source>
</evidence>
<keyword evidence="5" id="KW-0520">NAD</keyword>
<comment type="similarity">
    <text evidence="5">Belongs to the complex I subunit 2 family.</text>
</comment>
<feature type="transmembrane region" description="Helical" evidence="5">
    <location>
        <begin position="438"/>
        <end position="464"/>
    </location>
</feature>
<keyword evidence="2 5" id="KW-0812">Transmembrane</keyword>
<reference evidence="9" key="1">
    <citation type="journal article" date="2019" name="Int. J. Syst. Evol. Microbiol.">
        <title>The Global Catalogue of Microorganisms (GCM) 10K type strain sequencing project: providing services to taxonomists for standard genome sequencing and annotation.</title>
        <authorList>
            <consortium name="The Broad Institute Genomics Platform"/>
            <consortium name="The Broad Institute Genome Sequencing Center for Infectious Disease"/>
            <person name="Wu L."/>
            <person name="Ma J."/>
        </authorList>
    </citation>
    <scope>NUCLEOTIDE SEQUENCE [LARGE SCALE GENOMIC DNA]</scope>
    <source>
        <strain evidence="9">CGMCC 4.7241</strain>
    </source>
</reference>
<keyword evidence="3 5" id="KW-1133">Transmembrane helix</keyword>
<feature type="domain" description="NADH:quinone oxidoreductase/Mrp antiporter transmembrane" evidence="7">
    <location>
        <begin position="152"/>
        <end position="449"/>
    </location>
</feature>
<feature type="transmembrane region" description="Helical" evidence="5">
    <location>
        <begin position="400"/>
        <end position="418"/>
    </location>
</feature>
<gene>
    <name evidence="5 8" type="primary">nuoN</name>
    <name evidence="8" type="ORF">ACFOUW_05790</name>
</gene>
<comment type="catalytic activity">
    <reaction evidence="5">
        <text>a quinone + NADH + 5 H(+)(in) = a quinol + NAD(+) + 4 H(+)(out)</text>
        <dbReference type="Rhea" id="RHEA:57888"/>
        <dbReference type="ChEBI" id="CHEBI:15378"/>
        <dbReference type="ChEBI" id="CHEBI:24646"/>
        <dbReference type="ChEBI" id="CHEBI:57540"/>
        <dbReference type="ChEBI" id="CHEBI:57945"/>
        <dbReference type="ChEBI" id="CHEBI:132124"/>
    </reaction>
</comment>
<evidence type="ECO:0000256" key="1">
    <source>
        <dbReference type="ARBA" id="ARBA00004127"/>
    </source>
</evidence>
<organism evidence="8 9">
    <name type="scientific">Tenggerimyces flavus</name>
    <dbReference type="NCBI Taxonomy" id="1708749"/>
    <lineage>
        <taxon>Bacteria</taxon>
        <taxon>Bacillati</taxon>
        <taxon>Actinomycetota</taxon>
        <taxon>Actinomycetes</taxon>
        <taxon>Propionibacteriales</taxon>
        <taxon>Nocardioidaceae</taxon>
        <taxon>Tenggerimyces</taxon>
    </lineage>
</organism>
<evidence type="ECO:0000256" key="4">
    <source>
        <dbReference type="ARBA" id="ARBA00023136"/>
    </source>
</evidence>
<dbReference type="PANTHER" id="PTHR22773">
    <property type="entry name" value="NADH DEHYDROGENASE"/>
    <property type="match status" value="1"/>
</dbReference>
<comment type="caution">
    <text evidence="8">The sequence shown here is derived from an EMBL/GenBank/DDBJ whole genome shotgun (WGS) entry which is preliminary data.</text>
</comment>
<feature type="transmembrane region" description="Helical" evidence="5">
    <location>
        <begin position="14"/>
        <end position="33"/>
    </location>
</feature>
<proteinExistence type="inferred from homology"/>
<dbReference type="InterPro" id="IPR001750">
    <property type="entry name" value="ND/Mrp_TM"/>
</dbReference>
<sequence>MPEFTAPTIEYGQIMPMLVVFGVAILGIILEAFLPRRIRYVVQVVLSLGALIVALVLTIRLAGAGSLVAEGTLAVDGFTLFLWGTILALAILSLLLIAERSVDGGVTAFAAQAAALPGTEAERETLARRLEQTEVFPLFLFAVGGMLMFPAANDLLTMFVALEVLSLPLYLLCGLARRRRLLSQESALKYFLLGAFSSGFFLYGAALLYGFAGSVSFSGLSAAVTSAVGLDGLLVAGIALVAVGLLFKIGAAPFHVWTPDVYQGAPTSITAFMAACTKIAAFGALMRLFYVGLGGARWDWQPMIWVVAILTMAVGAVLALTQSDIKRMLAYSSIAHAGFLLVGFVGVRDSIEASTSSVLFYLAAYGFATVGAFAVVTLVRDASGEATHLSRWAGLGRRSPLVAGVMTLFLLAFAGIPLTSGFMGKWAVFSAAWAGGAWPLVVVAVIASVVAAFFYVRIIVLMFFSEPAPEGPTVAVPSVFTSVAVAVGVAATVVLGLLPQPLFELASRAAQLVG</sequence>
<keyword evidence="9" id="KW-1185">Reference proteome</keyword>
<feature type="transmembrane region" description="Helical" evidence="5">
    <location>
        <begin position="80"/>
        <end position="98"/>
    </location>
</feature>
<comment type="subcellular location">
    <subcellularLocation>
        <location evidence="5">Cell membrane</location>
        <topology evidence="5">Multi-pass membrane protein</topology>
    </subcellularLocation>
    <subcellularLocation>
        <location evidence="1">Endomembrane system</location>
        <topology evidence="1">Multi-pass membrane protein</topology>
    </subcellularLocation>
    <subcellularLocation>
        <location evidence="6">Membrane</location>
        <topology evidence="6">Multi-pass membrane protein</topology>
    </subcellularLocation>
</comment>
<feature type="transmembrane region" description="Helical" evidence="5">
    <location>
        <begin position="476"/>
        <end position="498"/>
    </location>
</feature>
<keyword evidence="5" id="KW-0813">Transport</keyword>
<feature type="transmembrane region" description="Helical" evidence="5">
    <location>
        <begin position="269"/>
        <end position="290"/>
    </location>
</feature>
<evidence type="ECO:0000256" key="5">
    <source>
        <dbReference type="HAMAP-Rule" id="MF_00445"/>
    </source>
</evidence>
<dbReference type="InterPro" id="IPR010096">
    <property type="entry name" value="NADH-Q_OxRdtase_suN/2"/>
</dbReference>
<dbReference type="NCBIfam" id="NF004441">
    <property type="entry name" value="PRK05777.1-4"/>
    <property type="match status" value="1"/>
</dbReference>
<dbReference type="Proteomes" id="UP001595699">
    <property type="component" value="Unassembled WGS sequence"/>
</dbReference>
<dbReference type="EC" id="7.1.1.-" evidence="5"/>
<keyword evidence="4 5" id="KW-0472">Membrane</keyword>